<feature type="domain" description="Alpha-L-rhamnosidase concanavalin-like" evidence="4">
    <location>
        <begin position="6"/>
        <end position="98"/>
    </location>
</feature>
<evidence type="ECO:0000313" key="7">
    <source>
        <dbReference type="EMBL" id="MEB3367250.1"/>
    </source>
</evidence>
<dbReference type="Gene3D" id="2.60.420.10">
    <property type="entry name" value="Maltose phosphorylase, domain 3"/>
    <property type="match status" value="1"/>
</dbReference>
<dbReference type="SUPFAM" id="SSF48208">
    <property type="entry name" value="Six-hairpin glycosidases"/>
    <property type="match status" value="1"/>
</dbReference>
<gene>
    <name evidence="7" type="ORF">R4I43_07520</name>
</gene>
<accession>A0ABU6A6Y7</accession>
<sequence length="543" mass="59741">MEISESPSGRVIVDFGQNLVGRLRIGVTGERGSEITLRHAEVLQDGELCTRPLRGAAATDRYVLRGEGRETWEPRFTFHGFRYAEVTGDVRPDEIVARVCHTDLRRTGRFACSDELLNRLHDNVVWSMRGNFLDVPTDCPQRDERLGWTGDLQVFAPTAAFLHDVRGFLVSWLRDLAADQFDDERGIPPVASPDIPLRLPEGAPEGRMPMTGWGDATVIVPWVLHERYGDRGVLAEQYPSMRAWIDAVDEIAGPGRIWRQPFQFGDWLDPNAPPENPGQAMTSPELVATAYFAHSTRLLARTAGLLGRTADAERYGTLAEEVRRAFCDEFRTGPGTLSERTQAAYALALHFDLLDAEERDIAGAHLAELVRAGGHRIGTGFLGTPVICDALTSTGHLDTAYELLQQRESPSWLHPVTMGATTVWERWDSMLPDGTVNPGEMTSFNHYALGAVADWLQRTVAGLAPGSPGYRRLRIAPRPGGGLTWAHAALDTPYGHAEVGWTRDGDQLTVTVEIPPGTRAVVDLPGSSPYEIGSGRHETTTSI</sequence>
<evidence type="ECO:0000259" key="5">
    <source>
        <dbReference type="Pfam" id="PF17389"/>
    </source>
</evidence>
<dbReference type="PANTHER" id="PTHR33307:SF6">
    <property type="entry name" value="ALPHA-RHAMNOSIDASE (EUROFUNG)-RELATED"/>
    <property type="match status" value="1"/>
</dbReference>
<dbReference type="InterPro" id="IPR035398">
    <property type="entry name" value="Bac_rhamnosid_C"/>
</dbReference>
<feature type="domain" description="Alpha-L-rhamnosidase C-terminal" evidence="6">
    <location>
        <begin position="462"/>
        <end position="534"/>
    </location>
</feature>
<proteinExistence type="predicted"/>
<dbReference type="Gene3D" id="2.60.120.260">
    <property type="entry name" value="Galactose-binding domain-like"/>
    <property type="match status" value="1"/>
</dbReference>
<evidence type="ECO:0000256" key="1">
    <source>
        <dbReference type="ARBA" id="ARBA00001445"/>
    </source>
</evidence>
<dbReference type="RefSeq" id="WP_324265029.1">
    <property type="nucleotide sequence ID" value="NZ_JAWLNX010000004.1"/>
</dbReference>
<keyword evidence="3 7" id="KW-0378">Hydrolase</keyword>
<dbReference type="InterPro" id="IPR008928">
    <property type="entry name" value="6-hairpin_glycosidase_sf"/>
</dbReference>
<evidence type="ECO:0000259" key="6">
    <source>
        <dbReference type="Pfam" id="PF17390"/>
    </source>
</evidence>
<dbReference type="PANTHER" id="PTHR33307">
    <property type="entry name" value="ALPHA-RHAMNOSIDASE (EUROFUNG)"/>
    <property type="match status" value="1"/>
</dbReference>
<dbReference type="Pfam" id="PF17389">
    <property type="entry name" value="Bac_rhamnosid6H"/>
    <property type="match status" value="1"/>
</dbReference>
<organism evidence="7 8">
    <name type="scientific">Saccharopolyspora mangrovi</name>
    <dbReference type="NCBI Taxonomy" id="3082379"/>
    <lineage>
        <taxon>Bacteria</taxon>
        <taxon>Bacillati</taxon>
        <taxon>Actinomycetota</taxon>
        <taxon>Actinomycetes</taxon>
        <taxon>Pseudonocardiales</taxon>
        <taxon>Pseudonocardiaceae</taxon>
        <taxon>Saccharopolyspora</taxon>
    </lineage>
</organism>
<evidence type="ECO:0000313" key="8">
    <source>
        <dbReference type="Proteomes" id="UP001327093"/>
    </source>
</evidence>
<feature type="domain" description="Alpha-L-rhamnosidase six-hairpin glycosidase" evidence="5">
    <location>
        <begin position="105"/>
        <end position="460"/>
    </location>
</feature>
<evidence type="ECO:0000256" key="2">
    <source>
        <dbReference type="ARBA" id="ARBA00012652"/>
    </source>
</evidence>
<dbReference type="Pfam" id="PF17390">
    <property type="entry name" value="Bac_rhamnosid_C"/>
    <property type="match status" value="1"/>
</dbReference>
<dbReference type="InterPro" id="IPR035396">
    <property type="entry name" value="Bac_rhamnosid6H"/>
</dbReference>
<evidence type="ECO:0000256" key="3">
    <source>
        <dbReference type="ARBA" id="ARBA00022801"/>
    </source>
</evidence>
<comment type="catalytic activity">
    <reaction evidence="1">
        <text>Hydrolysis of terminal non-reducing alpha-L-rhamnose residues in alpha-L-rhamnosides.</text>
        <dbReference type="EC" id="3.2.1.40"/>
    </reaction>
</comment>
<name>A0ABU6A6Y7_9PSEU</name>
<protein>
    <recommendedName>
        <fullName evidence="2">alpha-L-rhamnosidase</fullName>
        <ecNumber evidence="2">3.2.1.40</ecNumber>
    </recommendedName>
</protein>
<dbReference type="InterPro" id="IPR008902">
    <property type="entry name" value="Rhamnosid_concanavalin"/>
</dbReference>
<dbReference type="Pfam" id="PF05592">
    <property type="entry name" value="Bac_rhamnosid"/>
    <property type="match status" value="1"/>
</dbReference>
<keyword evidence="8" id="KW-1185">Reference proteome</keyword>
<dbReference type="Proteomes" id="UP001327093">
    <property type="component" value="Unassembled WGS sequence"/>
</dbReference>
<dbReference type="GO" id="GO:0016787">
    <property type="term" value="F:hydrolase activity"/>
    <property type="evidence" value="ECO:0007669"/>
    <property type="project" value="UniProtKB-KW"/>
</dbReference>
<comment type="caution">
    <text evidence="7">The sequence shown here is derived from an EMBL/GenBank/DDBJ whole genome shotgun (WGS) entry which is preliminary data.</text>
</comment>
<dbReference type="InterPro" id="IPR016007">
    <property type="entry name" value="Alpha_rhamnosid"/>
</dbReference>
<reference evidence="7 8" key="1">
    <citation type="submission" date="2023-10" db="EMBL/GenBank/DDBJ databases">
        <title>Saccharopolyspora sp. nov., isolated from mangrove soil.</title>
        <authorList>
            <person name="Lu Y."/>
            <person name="Liu W."/>
        </authorList>
    </citation>
    <scope>NUCLEOTIDE SEQUENCE [LARGE SCALE GENOMIC DNA]</scope>
    <source>
        <strain evidence="7 8">S2-29</strain>
    </source>
</reference>
<evidence type="ECO:0000259" key="4">
    <source>
        <dbReference type="Pfam" id="PF05592"/>
    </source>
</evidence>
<dbReference type="InterPro" id="IPR012341">
    <property type="entry name" value="6hp_glycosidase-like_sf"/>
</dbReference>
<dbReference type="Gene3D" id="1.50.10.10">
    <property type="match status" value="1"/>
</dbReference>
<dbReference type="EC" id="3.2.1.40" evidence="2"/>
<dbReference type="EMBL" id="JAWLNX010000004">
    <property type="protein sequence ID" value="MEB3367250.1"/>
    <property type="molecule type" value="Genomic_DNA"/>
</dbReference>